<geneLocation type="plasmid" evidence="1">
    <name>pDson03</name>
</geneLocation>
<gene>
    <name evidence="1" type="ORF">ABOD76_04475</name>
</gene>
<dbReference type="AlphaFoldDB" id="A0AAU7U628"/>
<organism evidence="1">
    <name type="scientific">Deinococcus sonorensis KR-87</name>
    <dbReference type="NCBI Taxonomy" id="694439"/>
    <lineage>
        <taxon>Bacteria</taxon>
        <taxon>Thermotogati</taxon>
        <taxon>Deinococcota</taxon>
        <taxon>Deinococci</taxon>
        <taxon>Deinococcales</taxon>
        <taxon>Deinococcaceae</taxon>
        <taxon>Deinococcus</taxon>
    </lineage>
</organism>
<keyword evidence="1" id="KW-0614">Plasmid</keyword>
<dbReference type="KEGG" id="dsc:ABOD76_04475"/>
<proteinExistence type="predicted"/>
<dbReference type="RefSeq" id="WP_350241843.1">
    <property type="nucleotide sequence ID" value="NZ_CP158298.1"/>
</dbReference>
<protein>
    <submittedName>
        <fullName evidence="1">Uncharacterized protein</fullName>
    </submittedName>
</protein>
<sequence length="235" mass="26163">MTEDLQGAVAALHRAFSDVPRPVHVTGCTNCCISEAELQRLVDVPREQLMADELQSYAYNVPDTVGEEADFRYFLPRLLDLVAQGELQGLGAGWVIRRLKYAPWTTWSSAQVQAIRGYLMVWWLDALSDPAGGPDEHLEHLGEIEPPEAFERYLDRWLTAGPVAIDHLATFVHQHIAELALGRGWDAFATRVATDTLYRWLRSGPPAQTLVQNDEARPDAPGALLRLEAALLVTP</sequence>
<reference evidence="1" key="1">
    <citation type="submission" date="2024-06" db="EMBL/GenBank/DDBJ databases">
        <title>Draft Genome Sequence of Deinococcus sonorensis Type Strain KR-87, a Biofilm Producing Representative of the Genus Deinococcus.</title>
        <authorList>
            <person name="Boren L.S."/>
            <person name="Grosso R.A."/>
            <person name="Hugenberg-Cox A.N."/>
            <person name="Hill J.T.E."/>
            <person name="Albert C.M."/>
            <person name="Tuohy J.M."/>
        </authorList>
    </citation>
    <scope>NUCLEOTIDE SEQUENCE</scope>
    <source>
        <strain evidence="1">KR-87</strain>
        <plasmid evidence="1">pDson03</plasmid>
    </source>
</reference>
<accession>A0AAU7U628</accession>
<name>A0AAU7U628_9DEIO</name>
<dbReference type="EMBL" id="CP158298">
    <property type="protein sequence ID" value="XBV83950.1"/>
    <property type="molecule type" value="Genomic_DNA"/>
</dbReference>
<evidence type="ECO:0000313" key="1">
    <source>
        <dbReference type="EMBL" id="XBV83950.1"/>
    </source>
</evidence>